<dbReference type="GO" id="GO:0009042">
    <property type="term" value="F:valine-pyruvate transaminase activity"/>
    <property type="evidence" value="ECO:0007669"/>
    <property type="project" value="UniProtKB-EC"/>
</dbReference>
<dbReference type="InterPro" id="IPR051926">
    <property type="entry name" value="Ala_Aminotransferase"/>
</dbReference>
<proteinExistence type="inferred from homology"/>
<evidence type="ECO:0000256" key="4">
    <source>
        <dbReference type="ARBA" id="ARBA00022679"/>
    </source>
</evidence>
<dbReference type="Gene3D" id="3.40.640.10">
    <property type="entry name" value="Type I PLP-dependent aspartate aminotransferase-like (Major domain)"/>
    <property type="match status" value="1"/>
</dbReference>
<comment type="similarity">
    <text evidence="2">Belongs to the class-I pyridoxal-phosphate-dependent aminotransferase family.</text>
</comment>
<dbReference type="Proteomes" id="UP001267878">
    <property type="component" value="Unassembled WGS sequence"/>
</dbReference>
<dbReference type="EC" id="2.6.1.2" evidence="6"/>
<dbReference type="Pfam" id="PF00155">
    <property type="entry name" value="Aminotran_1_2"/>
    <property type="match status" value="1"/>
</dbReference>
<sequence>MSLPPVKTRERLSEVRYEIRGELARRARELEAQGRKQIKLNIGNPGAFGFRAPEHLQRAIAERIEQTDPYTHQQGLPAAREAIAAFHRQRGTPNASPERVFVGNGVSELIDLSLRALLNPGDEVLLPSPDYPLWSAATILNDGRPVYYQCKPENGFLPSAEEIESLVSPRTRAIVLINPNNPTGAAYPRELLEKIVAVAQRHKLLLMSDEIYDSILYDEATFTPVAPLAGDLPCLSFGGLSKVHRACGWRVGWAVLSGDPLASGDLHHAMDLLGALRLCANVPGQFAIEAALHGEDTIAPLCAPGGRLYEARRAVSESVAASQHLELVAPAGALYAFPAVTGDAAIGFDDHRFALELLETEDVLVVPGSSFNVPYRNHFRVTLLPQPDDLREVFRRIERVLDRYAVQNRAKRTAVA</sequence>
<comment type="caution">
    <text evidence="8">The sequence shown here is derived from an EMBL/GenBank/DDBJ whole genome shotgun (WGS) entry which is preliminary data.</text>
</comment>
<dbReference type="InterPro" id="IPR015421">
    <property type="entry name" value="PyrdxlP-dep_Trfase_major"/>
</dbReference>
<dbReference type="Gene3D" id="3.90.1150.10">
    <property type="entry name" value="Aspartate Aminotransferase, domain 1"/>
    <property type="match status" value="1"/>
</dbReference>
<accession>A0ABU1VSI3</accession>
<keyword evidence="9" id="KW-1185">Reference proteome</keyword>
<evidence type="ECO:0000256" key="6">
    <source>
        <dbReference type="ARBA" id="ARBA00026106"/>
    </source>
</evidence>
<protein>
    <recommendedName>
        <fullName evidence="6">alanine transaminase</fullName>
        <ecNumber evidence="6">2.6.1.2</ecNumber>
    </recommendedName>
</protein>
<dbReference type="InterPro" id="IPR015422">
    <property type="entry name" value="PyrdxlP-dep_Trfase_small"/>
</dbReference>
<dbReference type="EMBL" id="JAVDVW010000002">
    <property type="protein sequence ID" value="MDR7100446.1"/>
    <property type="molecule type" value="Genomic_DNA"/>
</dbReference>
<keyword evidence="4 8" id="KW-0808">Transferase</keyword>
<gene>
    <name evidence="8" type="ORF">J2X04_002827</name>
</gene>
<evidence type="ECO:0000313" key="8">
    <source>
        <dbReference type="EMBL" id="MDR7100446.1"/>
    </source>
</evidence>
<evidence type="ECO:0000259" key="7">
    <source>
        <dbReference type="Pfam" id="PF00155"/>
    </source>
</evidence>
<evidence type="ECO:0000256" key="1">
    <source>
        <dbReference type="ARBA" id="ARBA00001933"/>
    </source>
</evidence>
<dbReference type="SUPFAM" id="SSF53383">
    <property type="entry name" value="PLP-dependent transferases"/>
    <property type="match status" value="1"/>
</dbReference>
<dbReference type="RefSeq" id="WP_310055189.1">
    <property type="nucleotide sequence ID" value="NZ_JAVDVW010000002.1"/>
</dbReference>
<evidence type="ECO:0000256" key="2">
    <source>
        <dbReference type="ARBA" id="ARBA00007441"/>
    </source>
</evidence>
<dbReference type="InterPro" id="IPR004839">
    <property type="entry name" value="Aminotransferase_I/II_large"/>
</dbReference>
<dbReference type="PANTHER" id="PTHR43488">
    <property type="entry name" value="GLUTAMATE-PYRUVATE AMINOTRANSFERASE ALAA"/>
    <property type="match status" value="1"/>
</dbReference>
<dbReference type="CDD" id="cd00609">
    <property type="entry name" value="AAT_like"/>
    <property type="match status" value="1"/>
</dbReference>
<feature type="domain" description="Aminotransferase class I/classII large" evidence="7">
    <location>
        <begin position="36"/>
        <end position="397"/>
    </location>
</feature>
<keyword evidence="5" id="KW-0663">Pyridoxal phosphate</keyword>
<name>A0ABU1VSI3_9GAMM</name>
<keyword evidence="3 8" id="KW-0032">Aminotransferase</keyword>
<evidence type="ECO:0000256" key="5">
    <source>
        <dbReference type="ARBA" id="ARBA00022898"/>
    </source>
</evidence>
<evidence type="ECO:0000313" key="9">
    <source>
        <dbReference type="Proteomes" id="UP001267878"/>
    </source>
</evidence>
<dbReference type="PANTHER" id="PTHR43488:SF2">
    <property type="entry name" value="GLUTAMATE-PYRUVATE AMINOTRANSFERASE ALAA"/>
    <property type="match status" value="1"/>
</dbReference>
<organism evidence="8 9">
    <name type="scientific">Agrilutibacter niabensis</name>
    <dbReference type="NCBI Taxonomy" id="380628"/>
    <lineage>
        <taxon>Bacteria</taxon>
        <taxon>Pseudomonadati</taxon>
        <taxon>Pseudomonadota</taxon>
        <taxon>Gammaproteobacteria</taxon>
        <taxon>Lysobacterales</taxon>
        <taxon>Lysobacteraceae</taxon>
        <taxon>Agrilutibacter</taxon>
    </lineage>
</organism>
<dbReference type="GO" id="GO:0004021">
    <property type="term" value="F:L-alanine:2-oxoglutarate aminotransferase activity"/>
    <property type="evidence" value="ECO:0007669"/>
    <property type="project" value="UniProtKB-EC"/>
</dbReference>
<comment type="cofactor">
    <cofactor evidence="1">
        <name>pyridoxal 5'-phosphate</name>
        <dbReference type="ChEBI" id="CHEBI:597326"/>
    </cofactor>
</comment>
<evidence type="ECO:0000256" key="3">
    <source>
        <dbReference type="ARBA" id="ARBA00022576"/>
    </source>
</evidence>
<reference evidence="8 9" key="1">
    <citation type="submission" date="2023-07" db="EMBL/GenBank/DDBJ databases">
        <title>Sorghum-associated microbial communities from plants grown in Nebraska, USA.</title>
        <authorList>
            <person name="Schachtman D."/>
        </authorList>
    </citation>
    <scope>NUCLEOTIDE SEQUENCE [LARGE SCALE GENOMIC DNA]</scope>
    <source>
        <strain evidence="8 9">BE187</strain>
    </source>
</reference>
<dbReference type="InterPro" id="IPR015424">
    <property type="entry name" value="PyrdxlP-dep_Trfase"/>
</dbReference>